<gene>
    <name evidence="2" type="ORF">MKW98_014576</name>
</gene>
<sequence>MIKINSFPFSFFCQHRVFPSWSTNSGLESLVLSQQVYYKSNEVCLRLDFSRSQSWSSSTFVGSHCRLQEAMHDKLQGEMVRKKERSRIWKKKSIMNTEIATNIDRSRTKWTPTMDRYFIDIMLEQVHCGNKIHNSFRKKAWVEMVTAFNEKAGLQLGKEVLRNRSKKLRMQYSAVKVLLDQDGFQWDQTRNMVTADTDVWDTYLKAHPEAQTLKTKSIPNFDDLRVIYGNETAYGRSNALSSHPCLIDNIPAMETDGVSGGILSPTTMSMLNEGHVVRYSQLGEDSVTPVSTDRSRTTWTPTMDRYFIGIMVDQVRKGNKSGNVFRKKAWKHMVVLFNTKFRLQLDKEVLRNRAKKLRILYLAMRTLLNKDEFHWDETRQMIAADDNVWDDYLKLHPEARSYRTKTLPNYSNLGVVYGCEPATGRLNQLDQIHDSKDQEVKNEVGPGSSHSPATSSVHEDLFMASQIIAVETPLTADRSKTNWTPPMDNFFIEIMIEHVHKGYKIGKTFHREAWLYMLELFNNKFGLQLDKEVLKNRYKKLRTQYNAINVLLDNGFQWDEARQLVTADDSVWDDYLQEHPEARSYRTKTVPNYNSLCVIYGDSIPDTKYGGAGHHDNSKSVQTGVCGGPQYPLISSPCEDVAVDYMQEESSDSDEGLDIIIGGSSKRPFETPSTSQVSRKAQRSDHMCMLDAVRKMSVAVSRLTKKNENSVSLEIVRNALQATPDLEEDLLMDATELLQDEQKAKVFLSLDDVSIRKKWLLRKLRP</sequence>
<evidence type="ECO:0000259" key="1">
    <source>
        <dbReference type="Pfam" id="PF12776"/>
    </source>
</evidence>
<proteinExistence type="predicted"/>
<dbReference type="PANTHER" id="PTHR46929">
    <property type="entry name" value="EXPRESSED PROTEIN"/>
    <property type="match status" value="1"/>
</dbReference>
<feature type="domain" description="Myb/SANT-like" evidence="1">
    <location>
        <begin position="482"/>
        <end position="575"/>
    </location>
</feature>
<dbReference type="Proteomes" id="UP001202328">
    <property type="component" value="Unassembled WGS sequence"/>
</dbReference>
<dbReference type="PANTHER" id="PTHR46929:SF33">
    <property type="entry name" value="L10-INTERACTING MYB DOMAIN-CONTAINING PROTEIN-LIKE ISOFORM X1"/>
    <property type="match status" value="1"/>
</dbReference>
<dbReference type="Pfam" id="PF12776">
    <property type="entry name" value="Myb_DNA-bind_3"/>
    <property type="match status" value="3"/>
</dbReference>
<feature type="domain" description="Myb/SANT-like" evidence="1">
    <location>
        <begin position="109"/>
        <end position="203"/>
    </location>
</feature>
<comment type="caution">
    <text evidence="2">The sequence shown here is derived from an EMBL/GenBank/DDBJ whole genome shotgun (WGS) entry which is preliminary data.</text>
</comment>
<feature type="domain" description="Myb/SANT-like" evidence="1">
    <location>
        <begin position="298"/>
        <end position="392"/>
    </location>
</feature>
<evidence type="ECO:0000313" key="2">
    <source>
        <dbReference type="EMBL" id="KAI3904396.1"/>
    </source>
</evidence>
<accession>A0AAD4XDH8</accession>
<dbReference type="EMBL" id="JAJJMB010011095">
    <property type="protein sequence ID" value="KAI3904396.1"/>
    <property type="molecule type" value="Genomic_DNA"/>
</dbReference>
<organism evidence="2 3">
    <name type="scientific">Papaver atlanticum</name>
    <dbReference type="NCBI Taxonomy" id="357466"/>
    <lineage>
        <taxon>Eukaryota</taxon>
        <taxon>Viridiplantae</taxon>
        <taxon>Streptophyta</taxon>
        <taxon>Embryophyta</taxon>
        <taxon>Tracheophyta</taxon>
        <taxon>Spermatophyta</taxon>
        <taxon>Magnoliopsida</taxon>
        <taxon>Ranunculales</taxon>
        <taxon>Papaveraceae</taxon>
        <taxon>Papaveroideae</taxon>
        <taxon>Papaver</taxon>
    </lineage>
</organism>
<dbReference type="AlphaFoldDB" id="A0AAD4XDH8"/>
<keyword evidence="3" id="KW-1185">Reference proteome</keyword>
<dbReference type="InterPro" id="IPR024752">
    <property type="entry name" value="Myb/SANT-like_dom"/>
</dbReference>
<evidence type="ECO:0000313" key="3">
    <source>
        <dbReference type="Proteomes" id="UP001202328"/>
    </source>
</evidence>
<protein>
    <recommendedName>
        <fullName evidence="1">Myb/SANT-like domain-containing protein</fullName>
    </recommendedName>
</protein>
<reference evidence="2" key="1">
    <citation type="submission" date="2022-04" db="EMBL/GenBank/DDBJ databases">
        <title>A functionally conserved STORR gene fusion in Papaver species that diverged 16.8 million years ago.</title>
        <authorList>
            <person name="Catania T."/>
        </authorList>
    </citation>
    <scope>NUCLEOTIDE SEQUENCE</scope>
    <source>
        <strain evidence="2">S-188037</strain>
    </source>
</reference>
<name>A0AAD4XDH8_9MAGN</name>